<proteinExistence type="predicted"/>
<dbReference type="EMBL" id="WWCX01000001">
    <property type="protein sequence ID" value="MYM92801.1"/>
    <property type="molecule type" value="Genomic_DNA"/>
</dbReference>
<protein>
    <submittedName>
        <fullName evidence="1">Uncharacterized protein</fullName>
    </submittedName>
</protein>
<dbReference type="RefSeq" id="WP_161082055.1">
    <property type="nucleotide sequence ID" value="NZ_WWCX01000001.1"/>
</dbReference>
<evidence type="ECO:0000313" key="1">
    <source>
        <dbReference type="EMBL" id="MYM92801.1"/>
    </source>
</evidence>
<dbReference type="AlphaFoldDB" id="A0A845GFS5"/>
<accession>A0A845GFS5</accession>
<dbReference type="Proteomes" id="UP000447355">
    <property type="component" value="Unassembled WGS sequence"/>
</dbReference>
<gene>
    <name evidence="1" type="ORF">GTP90_02865</name>
</gene>
<evidence type="ECO:0000313" key="2">
    <source>
        <dbReference type="Proteomes" id="UP000447355"/>
    </source>
</evidence>
<organism evidence="1 2">
    <name type="scientific">Duganella vulcania</name>
    <dbReference type="NCBI Taxonomy" id="2692166"/>
    <lineage>
        <taxon>Bacteria</taxon>
        <taxon>Pseudomonadati</taxon>
        <taxon>Pseudomonadota</taxon>
        <taxon>Betaproteobacteria</taxon>
        <taxon>Burkholderiales</taxon>
        <taxon>Oxalobacteraceae</taxon>
        <taxon>Telluria group</taxon>
        <taxon>Duganella</taxon>
    </lineage>
</organism>
<reference evidence="1" key="1">
    <citation type="submission" date="2019-12" db="EMBL/GenBank/DDBJ databases">
        <title>Novel species isolated from a subtropical stream in China.</title>
        <authorList>
            <person name="Lu H."/>
        </authorList>
    </citation>
    <scope>NUCLEOTIDE SEQUENCE [LARGE SCALE GENOMIC DNA]</scope>
    <source>
        <strain evidence="1">FT81W</strain>
    </source>
</reference>
<comment type="caution">
    <text evidence="1">The sequence shown here is derived from an EMBL/GenBank/DDBJ whole genome shotgun (WGS) entry which is preliminary data.</text>
</comment>
<sequence length="129" mass="15040">MKYWKNLLGIVVATIPVVVMASNLWVDKDPIKTNPKEDKRRRMAFLERCHTQYAGKQADVPAWCPCAYDFVVRHDYYVNYLAYKSKGQEMQVALRDFAPRIVRECGWVEIVEPENNRVPLPVPVRGKDQ</sequence>
<name>A0A845GFS5_9BURK</name>